<reference evidence="1 2" key="1">
    <citation type="submission" date="2021-07" db="EMBL/GenBank/DDBJ databases">
        <title>Paraburkholderia edwinii protects Aspergillus sp. from phenazines by acting as a toxin sponge.</title>
        <authorList>
            <person name="Dahlstrom K.M."/>
            <person name="Newman D.K."/>
        </authorList>
    </citation>
    <scope>NUCLEOTIDE SEQUENCE [LARGE SCALE GENOMIC DNA]</scope>
    <source>
        <strain evidence="1 2">Pe01</strain>
    </source>
</reference>
<evidence type="ECO:0000313" key="2">
    <source>
        <dbReference type="Proteomes" id="UP000826462"/>
    </source>
</evidence>
<accession>A0ABX8UI27</accession>
<keyword evidence="2" id="KW-1185">Reference proteome</keyword>
<evidence type="ECO:0000313" key="1">
    <source>
        <dbReference type="EMBL" id="QYD68564.1"/>
    </source>
</evidence>
<dbReference type="InterPro" id="IPR008727">
    <property type="entry name" value="PAAR_motif"/>
</dbReference>
<organism evidence="1 2">
    <name type="scientific">Paraburkholderia edwinii</name>
    <dbReference type="NCBI Taxonomy" id="2861782"/>
    <lineage>
        <taxon>Bacteria</taxon>
        <taxon>Pseudomonadati</taxon>
        <taxon>Pseudomonadota</taxon>
        <taxon>Betaproteobacteria</taxon>
        <taxon>Burkholderiales</taxon>
        <taxon>Burkholderiaceae</taxon>
        <taxon>Paraburkholderia</taxon>
    </lineage>
</organism>
<proteinExistence type="predicted"/>
<gene>
    <name evidence="1" type="ORF">KZJ38_20385</name>
</gene>
<protein>
    <submittedName>
        <fullName evidence="1">PAAR domain-containing protein</fullName>
    </submittedName>
</protein>
<dbReference type="EMBL" id="CP080095">
    <property type="protein sequence ID" value="QYD68564.1"/>
    <property type="molecule type" value="Genomic_DNA"/>
</dbReference>
<name>A0ABX8UI27_9BURK</name>
<dbReference type="Proteomes" id="UP000826462">
    <property type="component" value="Chromosome 1"/>
</dbReference>
<dbReference type="RefSeq" id="WP_219797951.1">
    <property type="nucleotide sequence ID" value="NZ_CP080095.1"/>
</dbReference>
<dbReference type="Pfam" id="PF05488">
    <property type="entry name" value="PAAR_motif"/>
    <property type="match status" value="1"/>
</dbReference>
<sequence>MPDQQEKEATYFFATIGARTELGGRVTKATTHIECDGLAFARVGDIVTYEDGSEASIVDGAGSAAISDDKPIALVGSSLSNGDKITQTLQNGCCITVRVGEEIPGLFDATYEYVPVAATPDRGRYDA</sequence>